<comment type="caution">
    <text evidence="1">The sequence shown here is derived from an EMBL/GenBank/DDBJ whole genome shotgun (WGS) entry which is preliminary data.</text>
</comment>
<dbReference type="Proteomes" id="UP000827872">
    <property type="component" value="Linkage Group LG16"/>
</dbReference>
<evidence type="ECO:0000313" key="1">
    <source>
        <dbReference type="EMBL" id="KAH7990864.1"/>
    </source>
</evidence>
<dbReference type="EMBL" id="CM037629">
    <property type="protein sequence ID" value="KAH7990864.1"/>
    <property type="molecule type" value="Genomic_DNA"/>
</dbReference>
<name>A0ACB8EEH4_9SAUR</name>
<evidence type="ECO:0000313" key="2">
    <source>
        <dbReference type="Proteomes" id="UP000827872"/>
    </source>
</evidence>
<reference evidence="1" key="1">
    <citation type="submission" date="2021-08" db="EMBL/GenBank/DDBJ databases">
        <title>The first chromosome-level gecko genome reveals the dynamic sex chromosomes of Neotropical dwarf geckos (Sphaerodactylidae: Sphaerodactylus).</title>
        <authorList>
            <person name="Pinto B.J."/>
            <person name="Keating S.E."/>
            <person name="Gamble T."/>
        </authorList>
    </citation>
    <scope>NUCLEOTIDE SEQUENCE</scope>
    <source>
        <strain evidence="1">TG3544</strain>
    </source>
</reference>
<proteinExistence type="predicted"/>
<sequence length="118" mass="12771">MKTGSHLLLNRTPSGPRRYVWSPLTGRSYHRLPNPILSAPDVLQMFLQAKQTLCSGPLDARGPNVRVTCLLLHCLLVFAGIAQINLLVPHSRAAPSPATRKHPLKVSASGDPLPISVP</sequence>
<keyword evidence="2" id="KW-1185">Reference proteome</keyword>
<accession>A0ACB8EEH4</accession>
<gene>
    <name evidence="1" type="ORF">K3G42_012230</name>
</gene>
<organism evidence="1 2">
    <name type="scientific">Sphaerodactylus townsendi</name>
    <dbReference type="NCBI Taxonomy" id="933632"/>
    <lineage>
        <taxon>Eukaryota</taxon>
        <taxon>Metazoa</taxon>
        <taxon>Chordata</taxon>
        <taxon>Craniata</taxon>
        <taxon>Vertebrata</taxon>
        <taxon>Euteleostomi</taxon>
        <taxon>Lepidosauria</taxon>
        <taxon>Squamata</taxon>
        <taxon>Bifurcata</taxon>
        <taxon>Gekkota</taxon>
        <taxon>Sphaerodactylidae</taxon>
        <taxon>Sphaerodactylus</taxon>
    </lineage>
</organism>
<protein>
    <submittedName>
        <fullName evidence="1">Uncharacterized protein</fullName>
    </submittedName>
</protein>